<evidence type="ECO:0000313" key="1">
    <source>
        <dbReference type="EMBL" id="ENO19168.1"/>
    </source>
</evidence>
<organism evidence="1 2">
    <name type="scientific">Schaalia cardiffensis F0333</name>
    <dbReference type="NCBI Taxonomy" id="888050"/>
    <lineage>
        <taxon>Bacteria</taxon>
        <taxon>Bacillati</taxon>
        <taxon>Actinomycetota</taxon>
        <taxon>Actinomycetes</taxon>
        <taxon>Actinomycetales</taxon>
        <taxon>Actinomycetaceae</taxon>
        <taxon>Schaalia</taxon>
    </lineage>
</organism>
<dbReference type="EMBL" id="AQHZ01000001">
    <property type="protein sequence ID" value="ENO19168.1"/>
    <property type="molecule type" value="Genomic_DNA"/>
</dbReference>
<keyword evidence="1" id="KW-0808">Transferase</keyword>
<dbReference type="GO" id="GO:0016301">
    <property type="term" value="F:kinase activity"/>
    <property type="evidence" value="ECO:0007669"/>
    <property type="project" value="UniProtKB-KW"/>
</dbReference>
<proteinExistence type="predicted"/>
<gene>
    <name evidence="1" type="ORF">HMPREF9004_0087</name>
</gene>
<name>N6XD73_9ACTO</name>
<accession>N6XD73</accession>
<evidence type="ECO:0000313" key="2">
    <source>
        <dbReference type="Proteomes" id="UP000013015"/>
    </source>
</evidence>
<protein>
    <submittedName>
        <fullName evidence="1">Sensor histidine kinase</fullName>
        <ecNumber evidence="1">2.7.3.-</ecNumber>
    </submittedName>
</protein>
<keyword evidence="1" id="KW-0418">Kinase</keyword>
<dbReference type="EC" id="2.7.3.-" evidence="1"/>
<comment type="caution">
    <text evidence="1">The sequence shown here is derived from an EMBL/GenBank/DDBJ whole genome shotgun (WGS) entry which is preliminary data.</text>
</comment>
<dbReference type="Proteomes" id="UP000013015">
    <property type="component" value="Unassembled WGS sequence"/>
</dbReference>
<sequence length="74" mass="8240">MLASPCQENRLLIWATVLLELWKANWAQRCFTAREVLHCPGSAPLPEKVVSSFLPDAGPCSAQGNSWGMRIWAK</sequence>
<reference evidence="1 2" key="1">
    <citation type="submission" date="2013-03" db="EMBL/GenBank/DDBJ databases">
        <title>Reference genome for the Human Microbiome Project.</title>
        <authorList>
            <person name="Aqrawi P."/>
            <person name="Ayvaz T."/>
            <person name="Bess C."/>
            <person name="Blankenburg K."/>
            <person name="Coyle M."/>
            <person name="Deng J."/>
            <person name="Forbes L."/>
            <person name="Fowler G."/>
            <person name="Francisco L."/>
            <person name="Fu Q."/>
            <person name="Gibbs R."/>
            <person name="Gross S."/>
            <person name="Gubbala S."/>
            <person name="Hale W."/>
            <person name="Hemphill L."/>
            <person name="Highlander S."/>
            <person name="Hirani K."/>
            <person name="Jackson L."/>
            <person name="Jakkamsetti A."/>
            <person name="Javaid M."/>
            <person name="Jayaseelan J.C."/>
            <person name="Jiang H."/>
            <person name="Joshi V."/>
            <person name="Korchina V."/>
            <person name="Kovar C."/>
            <person name="Lara F."/>
            <person name="Lee S."/>
            <person name="Liu Y."/>
            <person name="Mata R."/>
            <person name="Mathew T."/>
            <person name="Munidasa M."/>
            <person name="Muzny D."/>
            <person name="Nazareth L."/>
            <person name="Ngo R."/>
            <person name="Nguyen L."/>
            <person name="Nguyen N."/>
            <person name="Okwuonu G."/>
            <person name="Ongeri F."/>
            <person name="Palculict T."/>
            <person name="Patil S."/>
            <person name="Petrosino J."/>
            <person name="Pham C."/>
            <person name="Pham P."/>
            <person name="Pu L.-L."/>
            <person name="Qin X."/>
            <person name="Qu J."/>
            <person name="Reid J."/>
            <person name="Ross M."/>
            <person name="Ruth R."/>
            <person name="Saada N."/>
            <person name="San Lucas F."/>
            <person name="Santibanez J."/>
            <person name="Shang Y."/>
            <person name="Simmons D."/>
            <person name="Song X.-Z."/>
            <person name="Tang L.-Y."/>
            <person name="Thornton R."/>
            <person name="Warren J."/>
            <person name="Weissenberger G."/>
            <person name="Wilczek-Boney K."/>
            <person name="Worley K."/>
            <person name="Youmans B."/>
            <person name="Zhang J."/>
            <person name="Zhang L."/>
            <person name="Zhao Z."/>
            <person name="Zhou C."/>
            <person name="Zhu D."/>
            <person name="Zhu Y."/>
        </authorList>
    </citation>
    <scope>NUCLEOTIDE SEQUENCE [LARGE SCALE GENOMIC DNA]</scope>
    <source>
        <strain evidence="1 2">F0333</strain>
    </source>
</reference>
<dbReference type="HOGENOM" id="CLU_2679325_0_0_11"/>
<keyword evidence="2" id="KW-1185">Reference proteome</keyword>
<dbReference type="AlphaFoldDB" id="N6XD73"/>